<dbReference type="OrthoDB" id="4333857at2"/>
<dbReference type="Proteomes" id="UP000326831">
    <property type="component" value="Chromosome"/>
</dbReference>
<dbReference type="KEGG" id="ssub:CP968_01000"/>
<proteinExistence type="predicted"/>
<dbReference type="EMBL" id="CP023701">
    <property type="protein sequence ID" value="QEU77076.1"/>
    <property type="molecule type" value="Genomic_DNA"/>
</dbReference>
<evidence type="ECO:0000313" key="2">
    <source>
        <dbReference type="EMBL" id="QEU77076.1"/>
    </source>
</evidence>
<reference evidence="1" key="1">
    <citation type="journal article" date="2014" name="Int. J. Syst. Evol. Microbiol.">
        <title>Complete genome sequence of Corynebacterium casei LMG S-19264T (=DSM 44701T), isolated from a smear-ripened cheese.</title>
        <authorList>
            <consortium name="US DOE Joint Genome Institute (JGI-PGF)"/>
            <person name="Walter F."/>
            <person name="Albersmeier A."/>
            <person name="Kalinowski J."/>
            <person name="Ruckert C."/>
        </authorList>
    </citation>
    <scope>NUCLEOTIDE SEQUENCE</scope>
    <source>
        <strain evidence="1">JCM 4834</strain>
    </source>
</reference>
<sequence>MADTTAVELDTDVHDRLTALAAERGLSLPAYLAELASAQEREASLARATRAFERAVDRPGFREAFARDFGPAGPGTRSSRGR</sequence>
<gene>
    <name evidence="2" type="ORF">CP968_01000</name>
    <name evidence="1" type="ORF">GCM10010371_52840</name>
</gene>
<organism evidence="2 3">
    <name type="scientific">Streptomyces subrutilus</name>
    <dbReference type="NCBI Taxonomy" id="36818"/>
    <lineage>
        <taxon>Bacteria</taxon>
        <taxon>Bacillati</taxon>
        <taxon>Actinomycetota</taxon>
        <taxon>Actinomycetes</taxon>
        <taxon>Kitasatosporales</taxon>
        <taxon>Streptomycetaceae</taxon>
        <taxon>Streptomyces</taxon>
    </lineage>
</organism>
<accession>A0A5P2UCS2</accession>
<name>A0A5P2UCS2_9ACTN</name>
<dbReference type="AlphaFoldDB" id="A0A5P2UCS2"/>
<reference evidence="1" key="3">
    <citation type="submission" date="2020-09" db="EMBL/GenBank/DDBJ databases">
        <authorList>
            <person name="Sun Q."/>
            <person name="Ohkuma M."/>
        </authorList>
    </citation>
    <scope>NUCLEOTIDE SEQUENCE</scope>
    <source>
        <strain evidence="1">JCM 4834</strain>
    </source>
</reference>
<dbReference type="RefSeq" id="WP_150516178.1">
    <property type="nucleotide sequence ID" value="NZ_BMVX01000024.1"/>
</dbReference>
<dbReference type="Proteomes" id="UP000634660">
    <property type="component" value="Unassembled WGS sequence"/>
</dbReference>
<dbReference type="EMBL" id="BMVX01000024">
    <property type="protein sequence ID" value="GGZ86357.1"/>
    <property type="molecule type" value="Genomic_DNA"/>
</dbReference>
<keyword evidence="3" id="KW-1185">Reference proteome</keyword>
<reference evidence="2 3" key="2">
    <citation type="submission" date="2017-09" db="EMBL/GenBank/DDBJ databases">
        <authorList>
            <person name="Lee N."/>
            <person name="Cho B.-K."/>
        </authorList>
    </citation>
    <scope>NUCLEOTIDE SEQUENCE [LARGE SCALE GENOMIC DNA]</scope>
    <source>
        <strain evidence="2 3">ATCC 27467</strain>
    </source>
</reference>
<protein>
    <submittedName>
        <fullName evidence="2">Antitoxin MazE7</fullName>
    </submittedName>
</protein>
<evidence type="ECO:0000313" key="1">
    <source>
        <dbReference type="EMBL" id="GGZ86357.1"/>
    </source>
</evidence>
<evidence type="ECO:0000313" key="3">
    <source>
        <dbReference type="Proteomes" id="UP000326831"/>
    </source>
</evidence>